<dbReference type="AlphaFoldDB" id="A0A4U5MXN8"/>
<sequence length="111" mass="12354">MENDIEQERASNMEEDKASTPNKGKDIDVGSASDIEMATNILAKLETKEIYDQVKPPSQDATAIPFLDLATFHFGKYTFSQGVETSPGSNEIVTVEDWWRREGNVKILGTD</sequence>
<accession>A0A4U5MXN8</accession>
<feature type="region of interest" description="Disordered" evidence="1">
    <location>
        <begin position="1"/>
        <end position="31"/>
    </location>
</feature>
<protein>
    <submittedName>
        <fullName evidence="2">Uncharacterized protein</fullName>
    </submittedName>
</protein>
<evidence type="ECO:0000313" key="2">
    <source>
        <dbReference type="EMBL" id="TKR74638.1"/>
    </source>
</evidence>
<evidence type="ECO:0000256" key="1">
    <source>
        <dbReference type="SAM" id="MobiDB-lite"/>
    </source>
</evidence>
<comment type="caution">
    <text evidence="2">The sequence shown here is derived from an EMBL/GenBank/DDBJ whole genome shotgun (WGS) entry which is preliminary data.</text>
</comment>
<organism evidence="2">
    <name type="scientific">Populus alba</name>
    <name type="common">White poplar</name>
    <dbReference type="NCBI Taxonomy" id="43335"/>
    <lineage>
        <taxon>Eukaryota</taxon>
        <taxon>Viridiplantae</taxon>
        <taxon>Streptophyta</taxon>
        <taxon>Embryophyta</taxon>
        <taxon>Tracheophyta</taxon>
        <taxon>Spermatophyta</taxon>
        <taxon>Magnoliopsida</taxon>
        <taxon>eudicotyledons</taxon>
        <taxon>Gunneridae</taxon>
        <taxon>Pentapetalae</taxon>
        <taxon>rosids</taxon>
        <taxon>fabids</taxon>
        <taxon>Malpighiales</taxon>
        <taxon>Salicaceae</taxon>
        <taxon>Saliceae</taxon>
        <taxon>Populus</taxon>
    </lineage>
</organism>
<dbReference type="EMBL" id="RCHU01001169">
    <property type="protein sequence ID" value="TKR74638.1"/>
    <property type="molecule type" value="Genomic_DNA"/>
</dbReference>
<gene>
    <name evidence="2" type="ORF">D5086_0000293310</name>
</gene>
<feature type="compositionally biased region" description="Basic and acidic residues" evidence="1">
    <location>
        <begin position="1"/>
        <end position="28"/>
    </location>
</feature>
<name>A0A4U5MXN8_POPAL</name>
<reference evidence="2" key="1">
    <citation type="submission" date="2018-10" db="EMBL/GenBank/DDBJ databases">
        <title>Population genomic analysis revealed the cold adaptation of white poplar.</title>
        <authorList>
            <person name="Liu Y.-J."/>
        </authorList>
    </citation>
    <scope>NUCLEOTIDE SEQUENCE [LARGE SCALE GENOMIC DNA]</scope>
    <source>
        <strain evidence="2">PAL-ZL1</strain>
    </source>
</reference>
<proteinExistence type="predicted"/>